<protein>
    <submittedName>
        <fullName evidence="1">Uncharacterized protein</fullName>
    </submittedName>
</protein>
<evidence type="ECO:0000313" key="2">
    <source>
        <dbReference type="Proteomes" id="UP001352852"/>
    </source>
</evidence>
<evidence type="ECO:0000313" key="1">
    <source>
        <dbReference type="EMBL" id="MED6276410.1"/>
    </source>
</evidence>
<keyword evidence="2" id="KW-1185">Reference proteome</keyword>
<dbReference type="EMBL" id="JAHUTJ010032904">
    <property type="protein sequence ID" value="MED6276410.1"/>
    <property type="molecule type" value="Genomic_DNA"/>
</dbReference>
<accession>A0ABU7DPM0</accession>
<reference evidence="1 2" key="1">
    <citation type="submission" date="2021-06" db="EMBL/GenBank/DDBJ databases">
        <authorList>
            <person name="Palmer J.M."/>
        </authorList>
    </citation>
    <scope>NUCLEOTIDE SEQUENCE [LARGE SCALE GENOMIC DNA]</scope>
    <source>
        <strain evidence="1 2">CL_MEX2019</strain>
        <tissue evidence="1">Muscle</tissue>
    </source>
</reference>
<name>A0ABU7DPM0_9TELE</name>
<comment type="caution">
    <text evidence="1">The sequence shown here is derived from an EMBL/GenBank/DDBJ whole genome shotgun (WGS) entry which is preliminary data.</text>
</comment>
<dbReference type="Proteomes" id="UP001352852">
    <property type="component" value="Unassembled WGS sequence"/>
</dbReference>
<proteinExistence type="predicted"/>
<sequence length="109" mass="12494">MLDHLHVAGHQKAWWTLPGLLASSAILYPRAGCYYKSQREPRLIGLGRRSSDATVNYITEYETAHHCFSGTETRLPASEASFWRRKSHRTFIHSPRGPTRKLSEQSLQE</sequence>
<organism evidence="1 2">
    <name type="scientific">Characodon lateralis</name>
    <dbReference type="NCBI Taxonomy" id="208331"/>
    <lineage>
        <taxon>Eukaryota</taxon>
        <taxon>Metazoa</taxon>
        <taxon>Chordata</taxon>
        <taxon>Craniata</taxon>
        <taxon>Vertebrata</taxon>
        <taxon>Euteleostomi</taxon>
        <taxon>Actinopterygii</taxon>
        <taxon>Neopterygii</taxon>
        <taxon>Teleostei</taxon>
        <taxon>Neoteleostei</taxon>
        <taxon>Acanthomorphata</taxon>
        <taxon>Ovalentaria</taxon>
        <taxon>Atherinomorphae</taxon>
        <taxon>Cyprinodontiformes</taxon>
        <taxon>Goodeidae</taxon>
        <taxon>Characodon</taxon>
    </lineage>
</organism>
<gene>
    <name evidence="1" type="ORF">CHARACLAT_002761</name>
</gene>